<evidence type="ECO:0000256" key="5">
    <source>
        <dbReference type="ARBA" id="ARBA00022692"/>
    </source>
</evidence>
<proteinExistence type="predicted"/>
<keyword evidence="7" id="KW-0256">Endoplasmic reticulum</keyword>
<evidence type="ECO:0000313" key="18">
    <source>
        <dbReference type="Proteomes" id="UP000295701"/>
    </source>
</evidence>
<keyword evidence="12" id="KW-1015">Disulfide bond</keyword>
<evidence type="ECO:0000259" key="16">
    <source>
        <dbReference type="Pfam" id="PF19349"/>
    </source>
</evidence>
<dbReference type="OrthoDB" id="7943907at2"/>
<dbReference type="GO" id="GO:0030158">
    <property type="term" value="F:protein xylosyltransferase activity"/>
    <property type="evidence" value="ECO:0007669"/>
    <property type="project" value="InterPro"/>
</dbReference>
<dbReference type="PANTHER" id="PTHR46025:SF3">
    <property type="entry name" value="XYLOSYLTRANSFERASE OXT"/>
    <property type="match status" value="1"/>
</dbReference>
<dbReference type="Proteomes" id="UP000295701">
    <property type="component" value="Unassembled WGS sequence"/>
</dbReference>
<evidence type="ECO:0000256" key="1">
    <source>
        <dbReference type="ARBA" id="ARBA00004323"/>
    </source>
</evidence>
<dbReference type="GO" id="GO:0050650">
    <property type="term" value="P:chondroitin sulfate proteoglycan biosynthetic process"/>
    <property type="evidence" value="ECO:0007669"/>
    <property type="project" value="TreeGrafter"/>
</dbReference>
<evidence type="ECO:0000256" key="7">
    <source>
        <dbReference type="ARBA" id="ARBA00022824"/>
    </source>
</evidence>
<dbReference type="RefSeq" id="WP_133397312.1">
    <property type="nucleotide sequence ID" value="NZ_SNAA01000013.1"/>
</dbReference>
<feature type="domain" description="DUF5927" evidence="16">
    <location>
        <begin position="266"/>
        <end position="564"/>
    </location>
</feature>
<evidence type="ECO:0000256" key="13">
    <source>
        <dbReference type="ARBA" id="ARBA00023180"/>
    </source>
</evidence>
<sequence>MRVGFLMLCHDGLDRAAQVAGYWADRGCPVVIHVDRRVSREAYDTLVAALEGRHNIRFSERFRCEWGRWSLVAATLAAARVMIDEFPTASHVFLASGSCLPLRHISQLRAYLAERPGVNFIESVTTEDVPWTKGGLDHERFALRFPFSWKRQRKLFDLSVRLQRRLGYRRRIPKGLVPHMGSQWWCLTRGTLQAILDHPRRAEFDRFFKGVWIPDESYFQSLVRLCTDRVESRSLTLAKFDYQGKPHIFYDDHLQLLRRSDCFVARKIWPRADRLYATFLSDRTATESRAEPNPGKIDRIFSKAIERRTRGRAGLYMTGRFPRVQTDAGRTCARYVVFEGFGDLFEDFPAWAARTTGLRAHGHLFGPERAEFADGQSVFSGALSDSATLRDYNAVAFLTNLIWNTRGERQSFLYGPRDTVAAGDFFPYDLNADVFAITGAWAIPLYLSGRPVIEIRKQAAELQRIEGKHLDHLRSRWAKARVHVWTLADFIESPVEPLQTMIDEIGNKAGLRLTEAPRMRDLTGFGQFLQDLRNEGMQPWLVGDLRTGDSAPDRPARPKPYAVR</sequence>
<keyword evidence="11" id="KW-0472">Membrane</keyword>
<keyword evidence="13" id="KW-0325">Glycoprotein</keyword>
<keyword evidence="4 17" id="KW-0808">Transferase</keyword>
<keyword evidence="3" id="KW-0328">Glycosyltransferase</keyword>
<evidence type="ECO:0000256" key="3">
    <source>
        <dbReference type="ARBA" id="ARBA00022676"/>
    </source>
</evidence>
<dbReference type="GO" id="GO:0015012">
    <property type="term" value="P:heparan sulfate proteoglycan biosynthetic process"/>
    <property type="evidence" value="ECO:0007669"/>
    <property type="project" value="TreeGrafter"/>
</dbReference>
<keyword evidence="10" id="KW-0333">Golgi apparatus</keyword>
<dbReference type="GO" id="GO:0046872">
    <property type="term" value="F:metal ion binding"/>
    <property type="evidence" value="ECO:0007669"/>
    <property type="project" value="UniProtKB-KW"/>
</dbReference>
<dbReference type="AlphaFoldDB" id="A0A4R6A7L9"/>
<dbReference type="Pfam" id="PF02485">
    <property type="entry name" value="Branch"/>
    <property type="match status" value="1"/>
</dbReference>
<dbReference type="EMBL" id="SNAA01000013">
    <property type="protein sequence ID" value="TDL78188.1"/>
    <property type="molecule type" value="Genomic_DNA"/>
</dbReference>
<dbReference type="InterPro" id="IPR045971">
    <property type="entry name" value="DUF5927"/>
</dbReference>
<dbReference type="InterPro" id="IPR043538">
    <property type="entry name" value="XYLT"/>
</dbReference>
<keyword evidence="9" id="KW-1133">Transmembrane helix</keyword>
<name>A0A4R6A7L9_9RHOB</name>
<keyword evidence="18" id="KW-1185">Reference proteome</keyword>
<keyword evidence="8" id="KW-0735">Signal-anchor</keyword>
<evidence type="ECO:0000256" key="11">
    <source>
        <dbReference type="ARBA" id="ARBA00023136"/>
    </source>
</evidence>
<gene>
    <name evidence="17" type="ORF">E2L08_11890</name>
</gene>
<evidence type="ECO:0000313" key="17">
    <source>
        <dbReference type="EMBL" id="TDL78188.1"/>
    </source>
</evidence>
<evidence type="ECO:0000256" key="15">
    <source>
        <dbReference type="SAM" id="MobiDB-lite"/>
    </source>
</evidence>
<feature type="region of interest" description="Disordered" evidence="15">
    <location>
        <begin position="543"/>
        <end position="564"/>
    </location>
</feature>
<evidence type="ECO:0000256" key="4">
    <source>
        <dbReference type="ARBA" id="ARBA00022679"/>
    </source>
</evidence>
<evidence type="ECO:0000256" key="14">
    <source>
        <dbReference type="ARBA" id="ARBA00042865"/>
    </source>
</evidence>
<evidence type="ECO:0000256" key="6">
    <source>
        <dbReference type="ARBA" id="ARBA00022723"/>
    </source>
</evidence>
<evidence type="ECO:0000256" key="10">
    <source>
        <dbReference type="ARBA" id="ARBA00023034"/>
    </source>
</evidence>
<evidence type="ECO:0000256" key="12">
    <source>
        <dbReference type="ARBA" id="ARBA00023157"/>
    </source>
</evidence>
<keyword evidence="5" id="KW-0812">Transmembrane</keyword>
<evidence type="ECO:0000256" key="8">
    <source>
        <dbReference type="ARBA" id="ARBA00022968"/>
    </source>
</evidence>
<reference evidence="17 18" key="1">
    <citation type="submission" date="2019-03" db="EMBL/GenBank/DDBJ databases">
        <title>Primorskyibacter sp. SS33 isolated from sediments.</title>
        <authorList>
            <person name="Xunke S."/>
        </authorList>
    </citation>
    <scope>NUCLEOTIDE SEQUENCE [LARGE SCALE GENOMIC DNA]</scope>
    <source>
        <strain evidence="17 18">SS33</strain>
    </source>
</reference>
<organism evidence="17 18">
    <name type="scientific">Palleronia sediminis</name>
    <dbReference type="NCBI Taxonomy" id="2547833"/>
    <lineage>
        <taxon>Bacteria</taxon>
        <taxon>Pseudomonadati</taxon>
        <taxon>Pseudomonadota</taxon>
        <taxon>Alphaproteobacteria</taxon>
        <taxon>Rhodobacterales</taxon>
        <taxon>Roseobacteraceae</taxon>
        <taxon>Palleronia</taxon>
    </lineage>
</organism>
<evidence type="ECO:0000256" key="9">
    <source>
        <dbReference type="ARBA" id="ARBA00022989"/>
    </source>
</evidence>
<dbReference type="GO" id="GO:0016020">
    <property type="term" value="C:membrane"/>
    <property type="evidence" value="ECO:0007669"/>
    <property type="project" value="InterPro"/>
</dbReference>
<dbReference type="Pfam" id="PF19349">
    <property type="entry name" value="DUF5927"/>
    <property type="match status" value="1"/>
</dbReference>
<dbReference type="InterPro" id="IPR003406">
    <property type="entry name" value="Glyco_trans_14"/>
</dbReference>
<comment type="subcellular location">
    <subcellularLocation>
        <location evidence="2">Endoplasmic reticulum membrane</location>
        <topology evidence="2">Single-pass type II membrane protein</topology>
    </subcellularLocation>
    <subcellularLocation>
        <location evidence="1">Golgi apparatus membrane</location>
        <topology evidence="1">Single-pass type II membrane protein</topology>
    </subcellularLocation>
</comment>
<evidence type="ECO:0000256" key="2">
    <source>
        <dbReference type="ARBA" id="ARBA00004648"/>
    </source>
</evidence>
<protein>
    <recommendedName>
        <fullName evidence="14">Peptide O-xylosyltransferase</fullName>
    </recommendedName>
</protein>
<comment type="caution">
    <text evidence="17">The sequence shown here is derived from an EMBL/GenBank/DDBJ whole genome shotgun (WGS) entry which is preliminary data.</text>
</comment>
<dbReference type="PANTHER" id="PTHR46025">
    <property type="entry name" value="XYLOSYLTRANSFERASE OXT"/>
    <property type="match status" value="1"/>
</dbReference>
<keyword evidence="6" id="KW-0479">Metal-binding</keyword>
<accession>A0A4R6A7L9</accession>